<evidence type="ECO:0000313" key="1">
    <source>
        <dbReference type="EMBL" id="MCU7550742.1"/>
    </source>
</evidence>
<comment type="caution">
    <text evidence="1">The sequence shown here is derived from an EMBL/GenBank/DDBJ whole genome shotgun (WGS) entry which is preliminary data.</text>
</comment>
<reference evidence="1" key="2">
    <citation type="submission" date="2023-04" db="EMBL/GenBank/DDBJ databases">
        <title>Paracnuella aquatica gen. nov., sp. nov., a member of the family Chitinophagaceae isolated from a hot spring.</title>
        <authorList>
            <person name="Wang C."/>
        </authorList>
    </citation>
    <scope>NUCLEOTIDE SEQUENCE</scope>
    <source>
        <strain evidence="1">LB-8</strain>
    </source>
</reference>
<dbReference type="RefSeq" id="WP_279298181.1">
    <property type="nucleotide sequence ID" value="NZ_JAOTIF010000015.1"/>
</dbReference>
<reference evidence="1" key="1">
    <citation type="submission" date="2022-09" db="EMBL/GenBank/DDBJ databases">
        <authorList>
            <person name="Yuan C."/>
            <person name="Ke Z."/>
        </authorList>
    </citation>
    <scope>NUCLEOTIDE SEQUENCE</scope>
    <source>
        <strain evidence="1">LB-8</strain>
    </source>
</reference>
<proteinExistence type="predicted"/>
<name>A0A9X2XY58_9BACT</name>
<organism evidence="1 2">
    <name type="scientific">Paraflavisolibacter caeni</name>
    <dbReference type="NCBI Taxonomy" id="2982496"/>
    <lineage>
        <taxon>Bacteria</taxon>
        <taxon>Pseudomonadati</taxon>
        <taxon>Bacteroidota</taxon>
        <taxon>Chitinophagia</taxon>
        <taxon>Chitinophagales</taxon>
        <taxon>Chitinophagaceae</taxon>
        <taxon>Paraflavisolibacter</taxon>
    </lineage>
</organism>
<protein>
    <submittedName>
        <fullName evidence="1">Uncharacterized protein</fullName>
    </submittedName>
</protein>
<accession>A0A9X2XY58</accession>
<gene>
    <name evidence="1" type="ORF">OCK74_16610</name>
</gene>
<dbReference type="AlphaFoldDB" id="A0A9X2XY58"/>
<sequence length="90" mass="10357">MKPRQQLDLMNKIIRELEDLKNSQTSVLKKIAQIEADNINLNEEALSDALPEIHERVDDSIQKVSDLIDKCQASRNTFEQDHQSELVEPT</sequence>
<dbReference type="EMBL" id="JAOTIF010000015">
    <property type="protein sequence ID" value="MCU7550742.1"/>
    <property type="molecule type" value="Genomic_DNA"/>
</dbReference>
<evidence type="ECO:0000313" key="2">
    <source>
        <dbReference type="Proteomes" id="UP001155483"/>
    </source>
</evidence>
<keyword evidence="2" id="KW-1185">Reference proteome</keyword>
<dbReference type="Proteomes" id="UP001155483">
    <property type="component" value="Unassembled WGS sequence"/>
</dbReference>